<dbReference type="AlphaFoldDB" id="A0A2A2AI03"/>
<comment type="caution">
    <text evidence="3">The sequence shown here is derived from an EMBL/GenBank/DDBJ whole genome shotgun (WGS) entry which is preliminary data.</text>
</comment>
<dbReference type="RefSeq" id="WP_095539635.1">
    <property type="nucleotide sequence ID" value="NZ_NSJB01000003.1"/>
</dbReference>
<dbReference type="Gene3D" id="3.20.20.80">
    <property type="entry name" value="Glycosidases"/>
    <property type="match status" value="1"/>
</dbReference>
<feature type="signal peptide" evidence="2">
    <location>
        <begin position="1"/>
        <end position="29"/>
    </location>
</feature>
<evidence type="ECO:0008006" key="5">
    <source>
        <dbReference type="Google" id="ProtNLM"/>
    </source>
</evidence>
<evidence type="ECO:0000313" key="3">
    <source>
        <dbReference type="EMBL" id="PAT37407.1"/>
    </source>
</evidence>
<reference evidence="3 4" key="1">
    <citation type="submission" date="2017-08" db="EMBL/GenBank/DDBJ databases">
        <title>WGS of Clinical strains of the CDC Group NO-1 linked to zoonotic infections in humans.</title>
        <authorList>
            <person name="Bernier A.-M."/>
            <person name="Bernard K."/>
        </authorList>
    </citation>
    <scope>NUCLEOTIDE SEQUENCE [LARGE SCALE GENOMIC DNA]</scope>
    <source>
        <strain evidence="3 4">NML00-0135</strain>
    </source>
</reference>
<dbReference type="SUPFAM" id="SSF51445">
    <property type="entry name" value="(Trans)glycosidases"/>
    <property type="match status" value="1"/>
</dbReference>
<keyword evidence="4" id="KW-1185">Reference proteome</keyword>
<evidence type="ECO:0000256" key="1">
    <source>
        <dbReference type="SAM" id="MobiDB-lite"/>
    </source>
</evidence>
<sequence>MRPLALLSTGLGGALLLSAAALLASARQAQPPQTLLLAPMLELTDTCVLPGSAQATVPHSLQAACTGGAAPSAAALVAQTLAQLPQPQPGTAAGQRYTLGYTLPIPLLQLFAQDAQGQWRIQPERVQRFVHTLRDAPQPAILYLFSTHFSAHAPLEQALAQDSANLAHAQDGPLPVSQYLGSALYPWSVARTDNALSHYRAQAIDAVAQALCEAGEPALRKLRGITLLGEVHQLFPDFETNPGYAQPYRISDYSDASVAQFRQFLQRRFGSLRALNRALHSAYTDWAQIDAPRSDLLTLPRAQWATQWPARLHSHIDAYAHGQLPVSGWAYLADAAEHAQSRILVYANGQQLARLPIAQGRQDVLEARPEFAGRAVGWQTQLDYRHWPSGPQRLDFYLHTPGQPLRHLDTRHIEVHTRRGPRHDKDSGTGKSSGSERALPRSIPAAATPATQLQAYVDLPLGQRHYLHNPLAEQWHAFRQQQVARYLRHFAAQLRQHRCLADTPLYLHQIVPHTNPGWDPQKFAIQHSLQALPDLQLGVSLYGEPGMRRDFIDGLLLQGHRGYGITEFHPLKPIDAGQMHETLELHRRSGAAFFSFFLEPVWQQRPVERRANPFSLSPANPFKGSDSAFEALRSVLQQ</sequence>
<name>A0A2A2AI03_9BURK</name>
<feature type="region of interest" description="Disordered" evidence="1">
    <location>
        <begin position="415"/>
        <end position="445"/>
    </location>
</feature>
<dbReference type="Proteomes" id="UP000218054">
    <property type="component" value="Unassembled WGS sequence"/>
</dbReference>
<organism evidence="3 4">
    <name type="scientific">Vandammella animalimorsus</name>
    <dbReference type="NCBI Taxonomy" id="2029117"/>
    <lineage>
        <taxon>Bacteria</taxon>
        <taxon>Pseudomonadati</taxon>
        <taxon>Pseudomonadota</taxon>
        <taxon>Betaproteobacteria</taxon>
        <taxon>Burkholderiales</taxon>
        <taxon>Comamonadaceae</taxon>
        <taxon>Vandammella</taxon>
    </lineage>
</organism>
<feature type="chain" id="PRO_5013285272" description="Glycoside hydrolase family 42 N-terminal domain-containing protein" evidence="2">
    <location>
        <begin position="30"/>
        <end position="638"/>
    </location>
</feature>
<evidence type="ECO:0000313" key="4">
    <source>
        <dbReference type="Proteomes" id="UP000218054"/>
    </source>
</evidence>
<dbReference type="EMBL" id="NSJB01000003">
    <property type="protein sequence ID" value="PAT37407.1"/>
    <property type="molecule type" value="Genomic_DNA"/>
</dbReference>
<protein>
    <recommendedName>
        <fullName evidence="5">Glycoside hydrolase family 42 N-terminal domain-containing protein</fullName>
    </recommendedName>
</protein>
<gene>
    <name evidence="3" type="ORF">CK625_07400</name>
</gene>
<dbReference type="InterPro" id="IPR017853">
    <property type="entry name" value="GH"/>
</dbReference>
<keyword evidence="2" id="KW-0732">Signal</keyword>
<proteinExistence type="predicted"/>
<accession>A0A2A2AI03</accession>
<evidence type="ECO:0000256" key="2">
    <source>
        <dbReference type="SAM" id="SignalP"/>
    </source>
</evidence>
<feature type="compositionally biased region" description="Basic and acidic residues" evidence="1">
    <location>
        <begin position="415"/>
        <end position="428"/>
    </location>
</feature>